<dbReference type="SUPFAM" id="SSF56935">
    <property type="entry name" value="Porins"/>
    <property type="match status" value="1"/>
</dbReference>
<keyword evidence="1" id="KW-0732">Signal</keyword>
<protein>
    <recommendedName>
        <fullName evidence="4">Porin</fullName>
    </recommendedName>
</protein>
<dbReference type="RefSeq" id="WP_380188352.1">
    <property type="nucleotide sequence ID" value="NZ_JBHTBQ010000027.1"/>
</dbReference>
<keyword evidence="3" id="KW-1185">Reference proteome</keyword>
<dbReference type="Proteomes" id="UP001596473">
    <property type="component" value="Unassembled WGS sequence"/>
</dbReference>
<dbReference type="EMBL" id="JBHTBQ010000027">
    <property type="protein sequence ID" value="MFC7420759.1"/>
    <property type="molecule type" value="Genomic_DNA"/>
</dbReference>
<proteinExistence type="predicted"/>
<feature type="signal peptide" evidence="1">
    <location>
        <begin position="1"/>
        <end position="21"/>
    </location>
</feature>
<feature type="chain" id="PRO_5045142918" description="Porin" evidence="1">
    <location>
        <begin position="22"/>
        <end position="377"/>
    </location>
</feature>
<evidence type="ECO:0000313" key="3">
    <source>
        <dbReference type="Proteomes" id="UP001596473"/>
    </source>
</evidence>
<gene>
    <name evidence="2" type="ORF">ACFQNF_12860</name>
</gene>
<sequence length="377" mass="41294">MKNLLLISASLILAAANSALAHDGPHDDETAGNTQINLLTHVRYLSGDSAWPSALPVLGASTEDRRGAWYSGSGIEWRQRWTPEMDTLLMAAYDEHEQRVVLDHAVIRYQTESAQLALGRQSPVFADAGLSAWALPDLWLYTVLGDDHWHEDGLALRYTTGNLTGHAGVFNGRHGYPGAESAMWTAGLAWQDGPWFVAGHAAYLPDVNRAFATDAHSGHSHLGQAVGCGKLTDCLAGKSTLLRAKAGWLGARYWLQSAWSWQRQDGQLDSTLGRVAYQGELNSLALEGGAKITDTIKLALRHEWMGIAHELAGVNAAQIASKNGIANSDEQPRQTGIRLSWQAHPVHLLAVELYQTRRNGESNHLAMLQWQMNARLY</sequence>
<organism evidence="2 3">
    <name type="scientific">Iodobacter arcticus</name>
    <dbReference type="NCBI Taxonomy" id="590593"/>
    <lineage>
        <taxon>Bacteria</taxon>
        <taxon>Pseudomonadati</taxon>
        <taxon>Pseudomonadota</taxon>
        <taxon>Betaproteobacteria</taxon>
        <taxon>Neisseriales</taxon>
        <taxon>Chitinibacteraceae</taxon>
        <taxon>Iodobacter</taxon>
    </lineage>
</organism>
<reference evidence="3" key="1">
    <citation type="journal article" date="2019" name="Int. J. Syst. Evol. Microbiol.">
        <title>The Global Catalogue of Microorganisms (GCM) 10K type strain sequencing project: providing services to taxonomists for standard genome sequencing and annotation.</title>
        <authorList>
            <consortium name="The Broad Institute Genomics Platform"/>
            <consortium name="The Broad Institute Genome Sequencing Center for Infectious Disease"/>
            <person name="Wu L."/>
            <person name="Ma J."/>
        </authorList>
    </citation>
    <scope>NUCLEOTIDE SEQUENCE [LARGE SCALE GENOMIC DNA]</scope>
    <source>
        <strain evidence="3">CCUG 62945</strain>
    </source>
</reference>
<evidence type="ECO:0000313" key="2">
    <source>
        <dbReference type="EMBL" id="MFC7420759.1"/>
    </source>
</evidence>
<comment type="caution">
    <text evidence="2">The sequence shown here is derived from an EMBL/GenBank/DDBJ whole genome shotgun (WGS) entry which is preliminary data.</text>
</comment>
<name>A0ABW2R097_9NEIS</name>
<accession>A0ABW2R097</accession>
<evidence type="ECO:0008006" key="4">
    <source>
        <dbReference type="Google" id="ProtNLM"/>
    </source>
</evidence>
<evidence type="ECO:0000256" key="1">
    <source>
        <dbReference type="SAM" id="SignalP"/>
    </source>
</evidence>